<protein>
    <submittedName>
        <fullName evidence="3">Predicted Zn-dependent peptidase</fullName>
    </submittedName>
</protein>
<dbReference type="PANTHER" id="PTHR11851:SF224">
    <property type="entry name" value="PROCESSING PROTEASE"/>
    <property type="match status" value="1"/>
</dbReference>
<dbReference type="Gene3D" id="3.30.830.10">
    <property type="entry name" value="Metalloenzyme, LuxS/M16 peptidase-like"/>
    <property type="match status" value="2"/>
</dbReference>
<dbReference type="SUPFAM" id="SSF63411">
    <property type="entry name" value="LuxS/MPP-like metallohydrolase"/>
    <property type="match status" value="2"/>
</dbReference>
<feature type="domain" description="Peptidase M16 N-terminal" evidence="1">
    <location>
        <begin position="12"/>
        <end position="156"/>
    </location>
</feature>
<dbReference type="Pfam" id="PF00675">
    <property type="entry name" value="Peptidase_M16"/>
    <property type="match status" value="1"/>
</dbReference>
<proteinExistence type="predicted"/>
<comment type="caution">
    <text evidence="3">The sequence shown here is derived from an EMBL/GenBank/DDBJ whole genome shotgun (WGS) entry which is preliminary data.</text>
</comment>
<dbReference type="RefSeq" id="WP_283400337.1">
    <property type="nucleotide sequence ID" value="NZ_FXUB01000002.1"/>
</dbReference>
<dbReference type="Pfam" id="PF05193">
    <property type="entry name" value="Peptidase_M16_C"/>
    <property type="match status" value="1"/>
</dbReference>
<dbReference type="InterPro" id="IPR011249">
    <property type="entry name" value="Metalloenz_LuxS/M16"/>
</dbReference>
<dbReference type="EMBL" id="FXUB01000002">
    <property type="protein sequence ID" value="SMP10835.1"/>
    <property type="molecule type" value="Genomic_DNA"/>
</dbReference>
<organism evidence="3 4">
    <name type="scientific">Desulfurobacterium pacificum</name>
    <dbReference type="NCBI Taxonomy" id="240166"/>
    <lineage>
        <taxon>Bacteria</taxon>
        <taxon>Pseudomonadati</taxon>
        <taxon>Aquificota</taxon>
        <taxon>Aquificia</taxon>
        <taxon>Desulfurobacteriales</taxon>
        <taxon>Desulfurobacteriaceae</taxon>
        <taxon>Desulfurobacterium</taxon>
    </lineage>
</organism>
<evidence type="ECO:0000259" key="2">
    <source>
        <dbReference type="Pfam" id="PF05193"/>
    </source>
</evidence>
<accession>A0ABY1NJN1</accession>
<evidence type="ECO:0000259" key="1">
    <source>
        <dbReference type="Pfam" id="PF00675"/>
    </source>
</evidence>
<dbReference type="InterPro" id="IPR050361">
    <property type="entry name" value="MPP/UQCRC_Complex"/>
</dbReference>
<evidence type="ECO:0000313" key="3">
    <source>
        <dbReference type="EMBL" id="SMP10835.1"/>
    </source>
</evidence>
<gene>
    <name evidence="3" type="ORF">SAMN06265339_0851</name>
</gene>
<dbReference type="InterPro" id="IPR011765">
    <property type="entry name" value="Pept_M16_N"/>
</dbReference>
<evidence type="ECO:0000313" key="4">
    <source>
        <dbReference type="Proteomes" id="UP001157911"/>
    </source>
</evidence>
<dbReference type="PANTHER" id="PTHR11851">
    <property type="entry name" value="METALLOPROTEASE"/>
    <property type="match status" value="1"/>
</dbReference>
<sequence length="402" mass="45372">MEALNLKNNIEVIFDDAPEVEIVACSVFLPGGSAVEPVPGITTLSLKTGFKRSAVRTPQSFYASLEKHSTSFVPDVSCDYATVRFQTTAEGLKEAFSLFLETAENPDFSEDSFKTEKSTLLAAIKSRLENPFLLAYEKLMSITYENTPYQFPVYGTEETVQSISRKNAENYFKNLIFPEKTVFSFCGKLSKSDKNFIVTALENLKTKETKEVIPCSQIKEDRLETVTRKGSAQSFIMMALKAPSVSSPEYEAFKLLNAVLGEGIGSVLFQELREKRGFAYSTGSLFPTRRGDGRIFLYIGTTPEKEQEALKEMKKIVENLPDFVTEESVKRAKEYMKGSYLMELETRSKRSWHRGFWKILSHPPDYDETFIKKIEDLPTEALKEAAVKTSQSPKHVVVVKDD</sequence>
<dbReference type="Proteomes" id="UP001157911">
    <property type="component" value="Unassembled WGS sequence"/>
</dbReference>
<name>A0ABY1NJN1_9BACT</name>
<keyword evidence="4" id="KW-1185">Reference proteome</keyword>
<reference evidence="3 4" key="1">
    <citation type="submission" date="2017-05" db="EMBL/GenBank/DDBJ databases">
        <authorList>
            <person name="Varghese N."/>
            <person name="Submissions S."/>
        </authorList>
    </citation>
    <scope>NUCLEOTIDE SEQUENCE [LARGE SCALE GENOMIC DNA]</scope>
    <source>
        <strain evidence="3 4">DSM 15522</strain>
    </source>
</reference>
<dbReference type="InterPro" id="IPR007863">
    <property type="entry name" value="Peptidase_M16_C"/>
</dbReference>
<feature type="domain" description="Peptidase M16 C-terminal" evidence="2">
    <location>
        <begin position="162"/>
        <end position="334"/>
    </location>
</feature>